<name>A0A9X1HP65_9BACT</name>
<dbReference type="PANTHER" id="PTHR30336:SF6">
    <property type="entry name" value="INTEGRAL MEMBRANE PROTEIN"/>
    <property type="match status" value="1"/>
</dbReference>
<proteinExistence type="predicted"/>
<comment type="caution">
    <text evidence="2">The sequence shown here is derived from an EMBL/GenBank/DDBJ whole genome shotgun (WGS) entry which is preliminary data.</text>
</comment>
<evidence type="ECO:0000313" key="4">
    <source>
        <dbReference type="EMBL" id="MCA6076910.1"/>
    </source>
</evidence>
<dbReference type="EMBL" id="JAIXNE010000004">
    <property type="protein sequence ID" value="MCA6076910.1"/>
    <property type="molecule type" value="Genomic_DNA"/>
</dbReference>
<accession>A0A9X1HP65</accession>
<dbReference type="PANTHER" id="PTHR30336">
    <property type="entry name" value="INNER MEMBRANE PROTEIN, PROBABLE PERMEASE"/>
    <property type="match status" value="1"/>
</dbReference>
<reference evidence="2" key="1">
    <citation type="submission" date="2021-09" db="EMBL/GenBank/DDBJ databases">
        <title>Fulvivirga sp. isolated from coastal sediment.</title>
        <authorList>
            <person name="Yu H."/>
        </authorList>
    </citation>
    <scope>NUCLEOTIDE SEQUENCE</scope>
    <source>
        <strain evidence="2">1062</strain>
    </source>
</reference>
<keyword evidence="5" id="KW-1185">Reference proteome</keyword>
<dbReference type="RefSeq" id="WP_225697719.1">
    <property type="nucleotide sequence ID" value="NZ_JAIXNE010000002.1"/>
</dbReference>
<evidence type="ECO:0000259" key="1">
    <source>
        <dbReference type="Pfam" id="PF02698"/>
    </source>
</evidence>
<sequence>MSVTNIWVYNSTRQQVFEQSADVPFAAVGIVLGTSPKTMQGGPNPYFEERISAAADLYEMGKIKHILVSGDNATVYYNEPEKMKQALLKRGVPETAITLDYAGFRTLDSMFRCQKVFGQNEVTVITQPFHTYRALFIANYLDMKANAYATKKVHSASFKMAVREYLARSLAVWELYVVNKEPKFLGKKETLNL</sequence>
<evidence type="ECO:0000313" key="3">
    <source>
        <dbReference type="EMBL" id="MCA6075782.1"/>
    </source>
</evidence>
<dbReference type="Proteomes" id="UP001139409">
    <property type="component" value="Unassembled WGS sequence"/>
</dbReference>
<feature type="domain" description="DUF218" evidence="1">
    <location>
        <begin position="30"/>
        <end position="167"/>
    </location>
</feature>
<dbReference type="InterPro" id="IPR051599">
    <property type="entry name" value="Cell_Envelope_Assoc"/>
</dbReference>
<gene>
    <name evidence="2" type="ORF">LDX50_06975</name>
    <name evidence="3" type="ORF">LDX50_12945</name>
    <name evidence="4" type="ORF">LDX50_18665</name>
</gene>
<dbReference type="GO" id="GO:0005886">
    <property type="term" value="C:plasma membrane"/>
    <property type="evidence" value="ECO:0007669"/>
    <property type="project" value="TreeGrafter"/>
</dbReference>
<evidence type="ECO:0000313" key="5">
    <source>
        <dbReference type="Proteomes" id="UP001139409"/>
    </source>
</evidence>
<evidence type="ECO:0000313" key="2">
    <source>
        <dbReference type="EMBL" id="MCA6074605.1"/>
    </source>
</evidence>
<dbReference type="CDD" id="cd06259">
    <property type="entry name" value="YdcF-like"/>
    <property type="match status" value="1"/>
</dbReference>
<dbReference type="Pfam" id="PF02698">
    <property type="entry name" value="DUF218"/>
    <property type="match status" value="1"/>
</dbReference>
<dbReference type="AlphaFoldDB" id="A0A9X1HP65"/>
<dbReference type="InterPro" id="IPR003848">
    <property type="entry name" value="DUF218"/>
</dbReference>
<dbReference type="EMBL" id="JAIXNE010000003">
    <property type="protein sequence ID" value="MCA6075782.1"/>
    <property type="molecule type" value="Genomic_DNA"/>
</dbReference>
<organism evidence="2 5">
    <name type="scientific">Fulvivirga sedimenti</name>
    <dbReference type="NCBI Taxonomy" id="2879465"/>
    <lineage>
        <taxon>Bacteria</taxon>
        <taxon>Pseudomonadati</taxon>
        <taxon>Bacteroidota</taxon>
        <taxon>Cytophagia</taxon>
        <taxon>Cytophagales</taxon>
        <taxon>Fulvivirgaceae</taxon>
        <taxon>Fulvivirga</taxon>
    </lineage>
</organism>
<protein>
    <submittedName>
        <fullName evidence="2">YdcF family protein</fullName>
    </submittedName>
</protein>
<dbReference type="EMBL" id="JAIXNE010000002">
    <property type="protein sequence ID" value="MCA6074605.1"/>
    <property type="molecule type" value="Genomic_DNA"/>
</dbReference>